<feature type="compositionally biased region" description="Basic and acidic residues" evidence="1">
    <location>
        <begin position="333"/>
        <end position="349"/>
    </location>
</feature>
<evidence type="ECO:0000313" key="3">
    <source>
        <dbReference type="EMBL" id="EME37146.1"/>
    </source>
</evidence>
<reference evidence="3 4" key="1">
    <citation type="journal article" date="2014" name="Genome Announc.">
        <title>Draft Genome Sequence of Kocuria palustris PEL.</title>
        <authorList>
            <person name="Sharma G."/>
            <person name="Khatri I."/>
            <person name="Subramanian S."/>
        </authorList>
    </citation>
    <scope>NUCLEOTIDE SEQUENCE [LARGE SCALE GENOMIC DNA]</scope>
    <source>
        <strain evidence="3 4">PEL</strain>
    </source>
</reference>
<feature type="compositionally biased region" description="Low complexity" evidence="1">
    <location>
        <begin position="199"/>
        <end position="230"/>
    </location>
</feature>
<protein>
    <submittedName>
        <fullName evidence="3">Uncharacterized protein</fullName>
    </submittedName>
</protein>
<accession>M2XDH4</accession>
<keyword evidence="2" id="KW-0472">Membrane</keyword>
<feature type="transmembrane region" description="Helical" evidence="2">
    <location>
        <begin position="361"/>
        <end position="378"/>
    </location>
</feature>
<name>M2XDH4_9MICC</name>
<feature type="compositionally biased region" description="Low complexity" evidence="1">
    <location>
        <begin position="238"/>
        <end position="252"/>
    </location>
</feature>
<proteinExistence type="predicted"/>
<feature type="compositionally biased region" description="Gly residues" evidence="1">
    <location>
        <begin position="314"/>
        <end position="324"/>
    </location>
</feature>
<keyword evidence="2" id="KW-0812">Transmembrane</keyword>
<dbReference type="EMBL" id="ANHZ02000005">
    <property type="protein sequence ID" value="EME37146.1"/>
    <property type="molecule type" value="Genomic_DNA"/>
</dbReference>
<gene>
    <name evidence="3" type="ORF">C884_02060</name>
</gene>
<evidence type="ECO:0000256" key="2">
    <source>
        <dbReference type="SAM" id="Phobius"/>
    </source>
</evidence>
<dbReference type="AlphaFoldDB" id="M2XDH4"/>
<keyword evidence="2" id="KW-1133">Transmembrane helix</keyword>
<sequence length="379" mass="38866">MLIVSPNRSSGSSGGSDEQPGGALSHPSQLTQADPERLSALTRDAEASRETLRAVLSDAGAEPRDRVAAAVLLEAVLSDSGAIDALDDEAAASTQALELRFAPALRPAAARALGTPATVQLLSWAAQSSPGAPPVEAAEAAAHLGVDDDGRIYSRVSQRAVQISEQKGLSRALKDRLRRLTDTLGLADQQARRQRAEHSAASADTAAGPDAGTAAGTDSGTTAEGEAAPKAPEPQDGPAPSWSSADDAALASMLGRDPADEPATEEPRPSGEGSSQPPQAPDSGRPVGFDGGNAAAFGQPSGSEEDVPRARQGSGPGYGPGSGTTEGQPPRSYDFRYLGDETPKPTTEAEKAEFRTTLRNWGIFALALVLVMIIVAIIL</sequence>
<feature type="region of interest" description="Disordered" evidence="1">
    <location>
        <begin position="1"/>
        <end position="35"/>
    </location>
</feature>
<feature type="region of interest" description="Disordered" evidence="1">
    <location>
        <begin position="184"/>
        <end position="349"/>
    </location>
</feature>
<comment type="caution">
    <text evidence="3">The sequence shown here is derived from an EMBL/GenBank/DDBJ whole genome shotgun (WGS) entry which is preliminary data.</text>
</comment>
<organism evidence="3 4">
    <name type="scientific">Kocuria palustris PEL</name>
    <dbReference type="NCBI Taxonomy" id="1236550"/>
    <lineage>
        <taxon>Bacteria</taxon>
        <taxon>Bacillati</taxon>
        <taxon>Actinomycetota</taxon>
        <taxon>Actinomycetes</taxon>
        <taxon>Micrococcales</taxon>
        <taxon>Micrococcaceae</taxon>
        <taxon>Kocuria</taxon>
    </lineage>
</organism>
<dbReference type="Proteomes" id="UP000009877">
    <property type="component" value="Unassembled WGS sequence"/>
</dbReference>
<keyword evidence="4" id="KW-1185">Reference proteome</keyword>
<evidence type="ECO:0000313" key="4">
    <source>
        <dbReference type="Proteomes" id="UP000009877"/>
    </source>
</evidence>
<evidence type="ECO:0000256" key="1">
    <source>
        <dbReference type="SAM" id="MobiDB-lite"/>
    </source>
</evidence>
<dbReference type="STRING" id="71999.KPaMU14_11860"/>